<dbReference type="Pfam" id="PF08284">
    <property type="entry name" value="RVP_2"/>
    <property type="match status" value="1"/>
</dbReference>
<accession>C0HFH9</accession>
<dbReference type="Gene3D" id="3.10.10.10">
    <property type="entry name" value="HIV Type 1 Reverse Transcriptase, subunit A, domain 1"/>
    <property type="match status" value="1"/>
</dbReference>
<dbReference type="InterPro" id="IPR032567">
    <property type="entry name" value="RTL1-rel"/>
</dbReference>
<dbReference type="InterPro" id="IPR021109">
    <property type="entry name" value="Peptidase_aspartic_dom_sf"/>
</dbReference>
<feature type="compositionally biased region" description="Basic and acidic residues" evidence="1">
    <location>
        <begin position="367"/>
        <end position="378"/>
    </location>
</feature>
<dbReference type="AlphaFoldDB" id="C0HFH9"/>
<protein>
    <recommendedName>
        <fullName evidence="2">Retrotransposon gag domain-containing protein</fullName>
    </recommendedName>
</protein>
<feature type="region of interest" description="Disordered" evidence="1">
    <location>
        <begin position="92"/>
        <end position="121"/>
    </location>
</feature>
<name>C0HFH9_MAIZE</name>
<evidence type="ECO:0000259" key="2">
    <source>
        <dbReference type="Pfam" id="PF03732"/>
    </source>
</evidence>
<dbReference type="CDD" id="cd00303">
    <property type="entry name" value="retropepsin_like"/>
    <property type="match status" value="1"/>
</dbReference>
<proteinExistence type="evidence at transcript level"/>
<dbReference type="Gene3D" id="2.40.70.10">
    <property type="entry name" value="Acid Proteases"/>
    <property type="match status" value="1"/>
</dbReference>
<dbReference type="InterPro" id="IPR005162">
    <property type="entry name" value="Retrotrans_gag_dom"/>
</dbReference>
<dbReference type="EMBL" id="BT061085">
    <property type="protein sequence ID" value="ACN25782.1"/>
    <property type="molecule type" value="mRNA"/>
</dbReference>
<dbReference type="Pfam" id="PF03732">
    <property type="entry name" value="Retrotrans_gag"/>
    <property type="match status" value="1"/>
</dbReference>
<sequence>MDPSSKLLLEEIDKKLVAMDLKWEQRFGDFNRAKEDRLTALENSCAEFDNWRPKVDAAMEDVKLELHKMNKQWDHAARYMAGADSGILGKPDPLLDPRQQAPTHDGPIGHRDESRHREQGYGSVTFTPGPVKGMHHVPHLPPSPRYHGPVFDHMGSRTRNSDMPMSSLGKLPKLPFPIFDGDNPRLWIYRCESYFDMYEVEPEAWVKVASMYLAPHVACWFQSVERKQPRLSWPLLCRLLHERFGRDQYQSLLRQLFRIHQQSSVTDYQDRFVTLVDQLAVYESVPDPLFFATRFVDGLRTDIRAVVMLQRPLDLDSACSLALLQEEVALPSGRHEHRKEAYQPWLKSATASARPMQLPPPPTSSLHKPESYQKKRDGVPSSVDGKLAALKAYRRARGLCDRCAEKWHRGHTCNATVQLHALQEVWELLSENSGEDSSIHEQTLEEPIIMAISAEAVTGSSAKRSMRFLGSMLGKDILILVDSGSTHSFINQSTVQHHTIVPVAATPFRVQVANGGLLSCDKMIPHAVWSIQGCEFSQDLRVLPLPKFDLILGMDWLEFYSPMEVHWQHRWLCIPYHDRQVVLYGCAAQATDILLHITPVMSFVLDTPPEAVHPAVSAILSQFHQVFAQPSSLPPVRACDHAIPLVPGATPVNIRPYRYSPSLKDEIEQHIVKMLQNGIIRPSSSEFSSPVLLVRKKDGSFRFCVDYRYLNALTIKWKFPIPVFD</sequence>
<dbReference type="GO" id="GO:0004190">
    <property type="term" value="F:aspartic-type endopeptidase activity"/>
    <property type="evidence" value="ECO:0007669"/>
    <property type="project" value="InterPro"/>
</dbReference>
<dbReference type="GO" id="GO:0006508">
    <property type="term" value="P:proteolysis"/>
    <property type="evidence" value="ECO:0007669"/>
    <property type="project" value="InterPro"/>
</dbReference>
<dbReference type="InterPro" id="IPR001969">
    <property type="entry name" value="Aspartic_peptidase_AS"/>
</dbReference>
<dbReference type="InterPro" id="IPR043502">
    <property type="entry name" value="DNA/RNA_pol_sf"/>
</dbReference>
<evidence type="ECO:0000256" key="1">
    <source>
        <dbReference type="SAM" id="MobiDB-lite"/>
    </source>
</evidence>
<dbReference type="PANTHER" id="PTHR15503:SF40">
    <property type="match status" value="1"/>
</dbReference>
<dbReference type="PANTHER" id="PTHR15503">
    <property type="entry name" value="LDOC1 RELATED"/>
    <property type="match status" value="1"/>
</dbReference>
<organism evidence="3">
    <name type="scientific">Zea mays</name>
    <name type="common">Maize</name>
    <dbReference type="NCBI Taxonomy" id="4577"/>
    <lineage>
        <taxon>Eukaryota</taxon>
        <taxon>Viridiplantae</taxon>
        <taxon>Streptophyta</taxon>
        <taxon>Embryophyta</taxon>
        <taxon>Tracheophyta</taxon>
        <taxon>Spermatophyta</taxon>
        <taxon>Magnoliopsida</taxon>
        <taxon>Liliopsida</taxon>
        <taxon>Poales</taxon>
        <taxon>Poaceae</taxon>
        <taxon>PACMAD clade</taxon>
        <taxon>Panicoideae</taxon>
        <taxon>Andropogonodae</taxon>
        <taxon>Andropogoneae</taxon>
        <taxon>Tripsacinae</taxon>
        <taxon>Zea</taxon>
    </lineage>
</organism>
<feature type="compositionally biased region" description="Basic and acidic residues" evidence="1">
    <location>
        <begin position="107"/>
        <end position="119"/>
    </location>
</feature>
<evidence type="ECO:0000313" key="3">
    <source>
        <dbReference type="EMBL" id="ACN25782.1"/>
    </source>
</evidence>
<feature type="region of interest" description="Disordered" evidence="1">
    <location>
        <begin position="352"/>
        <end position="381"/>
    </location>
</feature>
<dbReference type="PROSITE" id="PS00141">
    <property type="entry name" value="ASP_PROTEASE"/>
    <property type="match status" value="1"/>
</dbReference>
<dbReference type="SUPFAM" id="SSF50630">
    <property type="entry name" value="Acid proteases"/>
    <property type="match status" value="1"/>
</dbReference>
<feature type="domain" description="Retrotransposon gag" evidence="2">
    <location>
        <begin position="208"/>
        <end position="300"/>
    </location>
</feature>
<dbReference type="SUPFAM" id="SSF56672">
    <property type="entry name" value="DNA/RNA polymerases"/>
    <property type="match status" value="1"/>
</dbReference>
<reference evidence="3" key="1">
    <citation type="journal article" date="2009" name="PLoS Genet.">
        <title>Sequencing, mapping, and analysis of 27,455 maize full-length cDNAs.</title>
        <authorList>
            <person name="Soderlund C."/>
            <person name="Descour A."/>
            <person name="Kudrna D."/>
            <person name="Bomhoff M."/>
            <person name="Boyd L."/>
            <person name="Currie J."/>
            <person name="Angelova A."/>
            <person name="Collura K."/>
            <person name="Wissotski M."/>
            <person name="Ashley E."/>
            <person name="Morrow D."/>
            <person name="Fernandes J."/>
            <person name="Walbot V."/>
            <person name="Yu Y."/>
        </authorList>
    </citation>
    <scope>NUCLEOTIDE SEQUENCE</scope>
    <source>
        <strain evidence="3">B73</strain>
    </source>
</reference>